<name>A0ACC0R9H3_9HYPO</name>
<sequence length="885" mass="97592">MDAITNDIAARIGDLNPFKNRRLNDEDWGEEIDNDTVAGGGHSVRRITTDLRVSHALRSFIAEQKILSKRDSGLDSDEPTRPLLEFVSKPHIRVPPELTDRSYPLPEYFISSSHNTYLMAHQLYGTSCATAYESALRTGARCVEIDVWDNSDDRDEPKVTHGYTLVSNIPFRLVCETIRDSVDKEAAEAQNTPGYHAAPVLLSLENHCDAYGQMRLVNIMQDVWGDRLLSQAVRYLGHEEQAGSGDHVRLGDLGAKIAVIVEYHFQGEPSSSDSSSSDSEDEEEEKAAREEYKKKKETEEPSIIIPELAGLGVYAQSVKPIDNSWYETGTLANGPHHHLINVSESGLAAHLPDKSAEISRHNAHHLMRVFPKGTRISSTNLKPVPYWGIGAQICALNLQNFGTSNQLNEALFSGTDGYVLKPAALRAGGSGKLNTGRTRRLKLHVAGATDIPLHGDSEADGIKPYLTCSLYHPDDLKNNPPKRKTSPYKQHRFGFLHRGENPPPTDPVWDETLEWEYEDNELVFLRMLIKSDDSWTKNPMFAVAAVRLLYVVPGWSFIRMLDLKGHETKCVDAITFGPATSTHNAAPQLPLTATLSFLSTLEAMAKSIFITGCSAGGIGSALAREFHSHGHHVMASGRTASEIDPALSPLGITTLVLDVTSSESIDSAARRIKSETGGALDVLVNNAGVIHVMPFADEPVAEVRRLFDVNVFAIWAVTQAFLPLLLEAKGLVVNIGSINAGLCPPLFGAYNASKAALEALSRTMRRELAPLGVRVVTVKTGSIRSALFDHAEGITIPDKSIYAPLREWVARRGYLRGARFVELDDYARDVVGDLLREDVTPVIWRGGLALLGWVMSWFGWETMMDWQFIKGYGLDKLQYTKEKSS</sequence>
<proteinExistence type="predicted"/>
<comment type="caution">
    <text evidence="1">The sequence shown here is derived from an EMBL/GenBank/DDBJ whole genome shotgun (WGS) entry which is preliminary data.</text>
</comment>
<accession>A0ACC0R9H3</accession>
<dbReference type="Proteomes" id="UP001065298">
    <property type="component" value="Chromosome 2"/>
</dbReference>
<evidence type="ECO:0000313" key="1">
    <source>
        <dbReference type="EMBL" id="KAI8679288.1"/>
    </source>
</evidence>
<dbReference type="EMBL" id="CM046504">
    <property type="protein sequence ID" value="KAI8679288.1"/>
    <property type="molecule type" value="Genomic_DNA"/>
</dbReference>
<evidence type="ECO:0000313" key="2">
    <source>
        <dbReference type="Proteomes" id="UP001065298"/>
    </source>
</evidence>
<gene>
    <name evidence="1" type="ORF">NCS57_00206300</name>
</gene>
<keyword evidence="2" id="KW-1185">Reference proteome</keyword>
<protein>
    <submittedName>
        <fullName evidence="1">Phosphoinositide phospholipase C</fullName>
    </submittedName>
</protein>
<organism evidence="1 2">
    <name type="scientific">Fusarium keratoplasticum</name>
    <dbReference type="NCBI Taxonomy" id="1328300"/>
    <lineage>
        <taxon>Eukaryota</taxon>
        <taxon>Fungi</taxon>
        <taxon>Dikarya</taxon>
        <taxon>Ascomycota</taxon>
        <taxon>Pezizomycotina</taxon>
        <taxon>Sordariomycetes</taxon>
        <taxon>Hypocreomycetidae</taxon>
        <taxon>Hypocreales</taxon>
        <taxon>Nectriaceae</taxon>
        <taxon>Fusarium</taxon>
        <taxon>Fusarium solani species complex</taxon>
    </lineage>
</organism>
<reference evidence="1" key="1">
    <citation type="submission" date="2022-06" db="EMBL/GenBank/DDBJ databases">
        <title>Fusarium solani species complex genomes reveal bases of compartmentalisation and animal pathogenesis.</title>
        <authorList>
            <person name="Tsai I.J."/>
        </authorList>
    </citation>
    <scope>NUCLEOTIDE SEQUENCE</scope>
    <source>
        <strain evidence="1">Fu6.1</strain>
    </source>
</reference>